<evidence type="ECO:0000313" key="10">
    <source>
        <dbReference type="EMBL" id="HEG91905.1"/>
    </source>
</evidence>
<protein>
    <submittedName>
        <fullName evidence="10">Iron ABC transporter permease</fullName>
    </submittedName>
</protein>
<dbReference type="Pfam" id="PF00528">
    <property type="entry name" value="BPD_transp_1"/>
    <property type="match status" value="2"/>
</dbReference>
<evidence type="ECO:0000256" key="1">
    <source>
        <dbReference type="ARBA" id="ARBA00004429"/>
    </source>
</evidence>
<evidence type="ECO:0000256" key="4">
    <source>
        <dbReference type="ARBA" id="ARBA00022519"/>
    </source>
</evidence>
<feature type="transmembrane region" description="Helical" evidence="8">
    <location>
        <begin position="372"/>
        <end position="394"/>
    </location>
</feature>
<sequence length="576" mass="62390">MEGARGHPWAFGAPRRAVPVWPPYALLVLVGLAVLAPIGFLVSGSLRDAPLGDPGRMSLVNYLALAGGARDLVVVVLRTFGISLAAVLGGFVFGLTLSWLVGRTNVPAASFLEAVLTLPLYIPPLLLAVGWAMLAAPRVGLLNVATRRLFGIELLNVYSAGGVIWYLMVFSIAFHLSFAAGAFRAFDASLEEAGRVSGARPRAVLAKIVVPLLFPVLSGAFLYSFVRSFEAFEGPLLLGLQAGVKMISVEIYDLVQNRLPPEYPTASAMGVLSIGLLLPLTWYQWHLLERRSYVILGGRGYRAASYDLGAWKVPAFLLCIAVTVVLVVLPISQLVLGSLTRFFGIFQAGFTWDHYREVLSNGQLLRALRNSAILASIGASLSLLLGGLIAYVVARSRSVPRGLRMALNFLSWLPLTVPGIVLALGFLWFYAFSPLPLYATRTGLVVAYIIIVLPLVVRAMVGAFSQISSELEEAGRVSGARWSRTIVAVLLPLVWPSALIAWILAFVNIVRDLSTSVLLVPPGQPVFSTALLELWGRGRIEQVCALSVLVMVPMLLARYLVGRLQAYEIRMRSMAR</sequence>
<dbReference type="InterPro" id="IPR000515">
    <property type="entry name" value="MetI-like"/>
</dbReference>
<name>A0A831TB99_9BACT</name>
<feature type="transmembrane region" description="Helical" evidence="8">
    <location>
        <begin position="82"/>
        <end position="102"/>
    </location>
</feature>
<dbReference type="CDD" id="cd06261">
    <property type="entry name" value="TM_PBP2"/>
    <property type="match status" value="2"/>
</dbReference>
<feature type="transmembrane region" description="Helical" evidence="8">
    <location>
        <begin position="443"/>
        <end position="464"/>
    </location>
</feature>
<evidence type="ECO:0000259" key="9">
    <source>
        <dbReference type="PROSITE" id="PS50928"/>
    </source>
</evidence>
<proteinExistence type="inferred from homology"/>
<gene>
    <name evidence="10" type="ORF">ENP34_10780</name>
</gene>
<evidence type="ECO:0000256" key="3">
    <source>
        <dbReference type="ARBA" id="ARBA00022475"/>
    </source>
</evidence>
<keyword evidence="5 8" id="KW-0812">Transmembrane</keyword>
<feature type="domain" description="ABC transmembrane type-1" evidence="9">
    <location>
        <begin position="76"/>
        <end position="284"/>
    </location>
</feature>
<reference evidence="10" key="1">
    <citation type="journal article" date="2020" name="mSystems">
        <title>Genome- and Community-Level Interaction Insights into Carbon Utilization and Element Cycling Functions of Hydrothermarchaeota in Hydrothermal Sediment.</title>
        <authorList>
            <person name="Zhou Z."/>
            <person name="Liu Y."/>
            <person name="Xu W."/>
            <person name="Pan J."/>
            <person name="Luo Z.H."/>
            <person name="Li M."/>
        </authorList>
    </citation>
    <scope>NUCLEOTIDE SEQUENCE [LARGE SCALE GENOMIC DNA]</scope>
    <source>
        <strain evidence="10">SpSt-210</strain>
    </source>
</reference>
<dbReference type="InterPro" id="IPR035906">
    <property type="entry name" value="MetI-like_sf"/>
</dbReference>
<dbReference type="GO" id="GO:0005886">
    <property type="term" value="C:plasma membrane"/>
    <property type="evidence" value="ECO:0007669"/>
    <property type="project" value="UniProtKB-SubCell"/>
</dbReference>
<evidence type="ECO:0000256" key="6">
    <source>
        <dbReference type="ARBA" id="ARBA00022989"/>
    </source>
</evidence>
<dbReference type="AlphaFoldDB" id="A0A831TB99"/>
<feature type="transmembrane region" description="Helical" evidence="8">
    <location>
        <begin position="24"/>
        <end position="46"/>
    </location>
</feature>
<keyword evidence="7 8" id="KW-0472">Membrane</keyword>
<accession>A0A831TB99</accession>
<evidence type="ECO:0000256" key="2">
    <source>
        <dbReference type="ARBA" id="ARBA00022448"/>
    </source>
</evidence>
<organism evidence="10">
    <name type="scientific">Thermorudis peleae</name>
    <dbReference type="NCBI Taxonomy" id="1382356"/>
    <lineage>
        <taxon>Bacteria</taxon>
        <taxon>Pseudomonadati</taxon>
        <taxon>Thermomicrobiota</taxon>
        <taxon>Thermomicrobia</taxon>
        <taxon>Thermomicrobia incertae sedis</taxon>
        <taxon>Thermorudis</taxon>
    </lineage>
</organism>
<evidence type="ECO:0000256" key="5">
    <source>
        <dbReference type="ARBA" id="ARBA00022692"/>
    </source>
</evidence>
<feature type="transmembrane region" description="Helical" evidence="8">
    <location>
        <begin position="114"/>
        <end position="134"/>
    </location>
</feature>
<feature type="transmembrane region" description="Helical" evidence="8">
    <location>
        <begin position="540"/>
        <end position="561"/>
    </location>
</feature>
<dbReference type="SUPFAM" id="SSF161098">
    <property type="entry name" value="MetI-like"/>
    <property type="match status" value="2"/>
</dbReference>
<keyword evidence="4" id="KW-0997">Cell inner membrane</keyword>
<feature type="transmembrane region" description="Helical" evidence="8">
    <location>
        <begin position="406"/>
        <end position="431"/>
    </location>
</feature>
<dbReference type="GO" id="GO:0055085">
    <property type="term" value="P:transmembrane transport"/>
    <property type="evidence" value="ECO:0007669"/>
    <property type="project" value="InterPro"/>
</dbReference>
<dbReference type="PROSITE" id="PS50928">
    <property type="entry name" value="ABC_TM1"/>
    <property type="match status" value="2"/>
</dbReference>
<keyword evidence="3" id="KW-1003">Cell membrane</keyword>
<feature type="transmembrane region" description="Helical" evidence="8">
    <location>
        <begin position="263"/>
        <end position="283"/>
    </location>
</feature>
<comment type="similarity">
    <text evidence="8">Belongs to the binding-protein-dependent transport system permease family.</text>
</comment>
<keyword evidence="6 8" id="KW-1133">Transmembrane helix</keyword>
<evidence type="ECO:0000256" key="7">
    <source>
        <dbReference type="ARBA" id="ARBA00023136"/>
    </source>
</evidence>
<dbReference type="PANTHER" id="PTHR43357:SF4">
    <property type="entry name" value="INNER MEMBRANE ABC TRANSPORTER PERMEASE PROTEIN YDCV"/>
    <property type="match status" value="1"/>
</dbReference>
<dbReference type="EMBL" id="DSIY01000252">
    <property type="protein sequence ID" value="HEG91905.1"/>
    <property type="molecule type" value="Genomic_DNA"/>
</dbReference>
<feature type="transmembrane region" description="Helical" evidence="8">
    <location>
        <begin position="163"/>
        <end position="183"/>
    </location>
</feature>
<feature type="transmembrane region" description="Helical" evidence="8">
    <location>
        <begin position="315"/>
        <end position="336"/>
    </location>
</feature>
<feature type="transmembrane region" description="Helical" evidence="8">
    <location>
        <begin position="485"/>
        <end position="510"/>
    </location>
</feature>
<feature type="transmembrane region" description="Helical" evidence="8">
    <location>
        <begin position="204"/>
        <end position="226"/>
    </location>
</feature>
<evidence type="ECO:0000256" key="8">
    <source>
        <dbReference type="RuleBase" id="RU363032"/>
    </source>
</evidence>
<dbReference type="PANTHER" id="PTHR43357">
    <property type="entry name" value="INNER MEMBRANE ABC TRANSPORTER PERMEASE PROTEIN YDCV"/>
    <property type="match status" value="1"/>
</dbReference>
<dbReference type="Gene3D" id="1.10.3720.10">
    <property type="entry name" value="MetI-like"/>
    <property type="match status" value="2"/>
</dbReference>
<feature type="domain" description="ABC transmembrane type-1" evidence="9">
    <location>
        <begin position="368"/>
        <end position="561"/>
    </location>
</feature>
<comment type="subcellular location">
    <subcellularLocation>
        <location evidence="1">Cell inner membrane</location>
        <topology evidence="1">Multi-pass membrane protein</topology>
    </subcellularLocation>
    <subcellularLocation>
        <location evidence="8">Cell membrane</location>
        <topology evidence="8">Multi-pass membrane protein</topology>
    </subcellularLocation>
</comment>
<comment type="caution">
    <text evidence="10">The sequence shown here is derived from an EMBL/GenBank/DDBJ whole genome shotgun (WGS) entry which is preliminary data.</text>
</comment>
<keyword evidence="2 8" id="KW-0813">Transport</keyword>